<feature type="transmembrane region" description="Helical" evidence="5">
    <location>
        <begin position="649"/>
        <end position="673"/>
    </location>
</feature>
<feature type="domain" description="Peptidase S49" evidence="6">
    <location>
        <begin position="141"/>
        <end position="295"/>
    </location>
</feature>
<evidence type="ECO:0000256" key="2">
    <source>
        <dbReference type="ARBA" id="ARBA00022670"/>
    </source>
</evidence>
<dbReference type="GO" id="GO:0008236">
    <property type="term" value="F:serine-type peptidase activity"/>
    <property type="evidence" value="ECO:0007669"/>
    <property type="project" value="UniProtKB-KW"/>
</dbReference>
<dbReference type="InterPro" id="IPR033854">
    <property type="entry name" value="S49_SppA_1"/>
</dbReference>
<feature type="transmembrane region" description="Helical" evidence="5">
    <location>
        <begin position="21"/>
        <end position="43"/>
    </location>
</feature>
<keyword evidence="5" id="KW-1133">Transmembrane helix</keyword>
<dbReference type="Gene3D" id="6.20.330.10">
    <property type="match status" value="1"/>
</dbReference>
<dbReference type="EC" id="3.4.21.-" evidence="7"/>
<evidence type="ECO:0000256" key="3">
    <source>
        <dbReference type="ARBA" id="ARBA00022801"/>
    </source>
</evidence>
<evidence type="ECO:0000256" key="1">
    <source>
        <dbReference type="ARBA" id="ARBA00008683"/>
    </source>
</evidence>
<evidence type="ECO:0000256" key="4">
    <source>
        <dbReference type="ARBA" id="ARBA00022825"/>
    </source>
</evidence>
<dbReference type="InterPro" id="IPR004634">
    <property type="entry name" value="Pept_S49_pIV"/>
</dbReference>
<keyword evidence="3 7" id="KW-0378">Hydrolase</keyword>
<protein>
    <submittedName>
        <fullName evidence="7">Signal peptide peptidase SppA, 67K type</fullName>
        <ecNumber evidence="7">3.4.21.-</ecNumber>
    </submittedName>
</protein>
<dbReference type="SUPFAM" id="SSF52096">
    <property type="entry name" value="ClpP/crotonase"/>
    <property type="match status" value="2"/>
</dbReference>
<dbReference type="PANTHER" id="PTHR33209:SF1">
    <property type="entry name" value="PEPTIDASE S49 DOMAIN-CONTAINING PROTEIN"/>
    <property type="match status" value="1"/>
</dbReference>
<dbReference type="InterPro" id="IPR002142">
    <property type="entry name" value="Peptidase_S49"/>
</dbReference>
<evidence type="ECO:0000313" key="8">
    <source>
        <dbReference type="Proteomes" id="UP000250561"/>
    </source>
</evidence>
<gene>
    <name evidence="7" type="primary">sppA</name>
    <name evidence="7" type="ORF">NCTC11126_04697</name>
</gene>
<dbReference type="InterPro" id="IPR047217">
    <property type="entry name" value="S49_SppA_67K_type_N"/>
</dbReference>
<keyword evidence="4" id="KW-0720">Serine protease</keyword>
<dbReference type="EMBL" id="UARS01000009">
    <property type="protein sequence ID" value="SPW55040.1"/>
    <property type="molecule type" value="Genomic_DNA"/>
</dbReference>
<dbReference type="NCBIfam" id="TIGR00705">
    <property type="entry name" value="SppA_67K"/>
    <property type="match status" value="1"/>
</dbReference>
<dbReference type="InterPro" id="IPR029045">
    <property type="entry name" value="ClpP/crotonase-like_dom_sf"/>
</dbReference>
<sequence>MRTLWRFIAGFFKWTWRLLNFVREMVLNLFFIFLVLVGVGIWMQVSGGDSKETASRGALLLDISGVIVDKPDSSQRFSKLSRQLLGASSDRLQENSLFDIVNTIRQAKDDRNITGIVMDLKNFAGGDQPSMQYIGKALKEFRDSGKPVYAVGENYSQGQYYLASFANKIWLSPQGVVDLHGFATNGLYYKSLLDKLKVSTHVFRVGTYKSAVEPFIRDDMSPAAREADSRWIGELWQNYLNTVAANRQIPAEQVFPGAQGLLEGLTKTGGDTAKYALENKLVDALASSAEIEKALTKEFGWSKTDKNYRAISYYDYALKTPADTGDSIGVVFANGAIMDGEETQGNVGGDTTAAQIRDARLDPKVKAIVLRVNSPGGSVTASEVIRAELAAARAAVSLWLYRWAAWRHLVVTGFPRQLITLWLTPSTLTGSIGIFGVITTVENSLDSIGVHTDGVSTSPLADVSITRALPPEAQQMMQLSIENGYKRFITLVADARHSTPEQIDKIAQGHVWTGQDAKANGLVDSLGDFDDAVAKAAELAKVKQWHLEYYVDEPTFFDKVMDNMSGSVRAMLPDAFQAMLPAPLASVASTVKSESDKLAAFNDPQKPLCVLPDLRQRALSLVLSGRQIVVATLFFTSTNPLPAVSPPYFLIRIVSGALLLPHVYTFALSISFISISCKRNQFTLPTRAGPSGCKRSEQVIYRCQVIYNANWR</sequence>
<keyword evidence="5" id="KW-0812">Transmembrane</keyword>
<evidence type="ECO:0000259" key="6">
    <source>
        <dbReference type="Pfam" id="PF01343"/>
    </source>
</evidence>
<organism evidence="7 8">
    <name type="scientific">Escherichia coli</name>
    <dbReference type="NCBI Taxonomy" id="562"/>
    <lineage>
        <taxon>Bacteria</taxon>
        <taxon>Pseudomonadati</taxon>
        <taxon>Pseudomonadota</taxon>
        <taxon>Gammaproteobacteria</taxon>
        <taxon>Enterobacterales</taxon>
        <taxon>Enterobacteriaceae</taxon>
        <taxon>Escherichia</taxon>
    </lineage>
</organism>
<dbReference type="AlphaFoldDB" id="A0A2X1K6M0"/>
<dbReference type="CDD" id="cd07019">
    <property type="entry name" value="S49_SppA_1"/>
    <property type="match status" value="1"/>
</dbReference>
<dbReference type="Proteomes" id="UP000250561">
    <property type="component" value="Unassembled WGS sequence"/>
</dbReference>
<dbReference type="Gene3D" id="3.90.226.10">
    <property type="entry name" value="2-enoyl-CoA Hydratase, Chain A, domain 1"/>
    <property type="match status" value="3"/>
</dbReference>
<proteinExistence type="inferred from homology"/>
<dbReference type="NCBIfam" id="NF008195">
    <property type="entry name" value="PRK10949.1"/>
    <property type="match status" value="1"/>
</dbReference>
<reference evidence="7 8" key="1">
    <citation type="submission" date="2018-06" db="EMBL/GenBank/DDBJ databases">
        <authorList>
            <consortium name="Pathogen Informatics"/>
            <person name="Doyle S."/>
        </authorList>
    </citation>
    <scope>NUCLEOTIDE SEQUENCE [LARGE SCALE GENOMIC DNA]</scope>
    <source>
        <strain evidence="7 8">NCTC11126</strain>
    </source>
</reference>
<dbReference type="GO" id="GO:0006465">
    <property type="term" value="P:signal peptide processing"/>
    <property type="evidence" value="ECO:0007669"/>
    <property type="project" value="InterPro"/>
</dbReference>
<dbReference type="FunFam" id="3.90.226.10:FF:000051">
    <property type="entry name" value="Protease 4"/>
    <property type="match status" value="1"/>
</dbReference>
<dbReference type="PANTHER" id="PTHR33209">
    <property type="entry name" value="PROTEASE 4"/>
    <property type="match status" value="1"/>
</dbReference>
<dbReference type="GO" id="GO:0005886">
    <property type="term" value="C:plasma membrane"/>
    <property type="evidence" value="ECO:0007669"/>
    <property type="project" value="InterPro"/>
</dbReference>
<evidence type="ECO:0000313" key="7">
    <source>
        <dbReference type="EMBL" id="SPW55040.1"/>
    </source>
</evidence>
<feature type="domain" description="Peptidase S49" evidence="6">
    <location>
        <begin position="421"/>
        <end position="543"/>
    </location>
</feature>
<keyword evidence="2" id="KW-0645">Protease</keyword>
<comment type="similarity">
    <text evidence="1">Belongs to the peptidase S49 family.</text>
</comment>
<accession>A0A2X1K6M0</accession>
<dbReference type="CDD" id="cd07018">
    <property type="entry name" value="S49_SppA_67K_type"/>
    <property type="match status" value="1"/>
</dbReference>
<dbReference type="Pfam" id="PF01343">
    <property type="entry name" value="Peptidase_S49"/>
    <property type="match status" value="2"/>
</dbReference>
<name>A0A2X1K6M0_ECOLX</name>
<evidence type="ECO:0000256" key="5">
    <source>
        <dbReference type="SAM" id="Phobius"/>
    </source>
</evidence>
<keyword evidence="5" id="KW-0472">Membrane</keyword>